<dbReference type="PROSITE" id="PS00636">
    <property type="entry name" value="DNAJ_1"/>
    <property type="match status" value="1"/>
</dbReference>
<proteinExistence type="predicted"/>
<dbReference type="EMBL" id="JBHUDH010000025">
    <property type="protein sequence ID" value="MFD1525324.1"/>
    <property type="molecule type" value="Genomic_DNA"/>
</dbReference>
<dbReference type="Proteomes" id="UP001597111">
    <property type="component" value="Unassembled WGS sequence"/>
</dbReference>
<dbReference type="CDD" id="cd06257">
    <property type="entry name" value="DnaJ"/>
    <property type="match status" value="1"/>
</dbReference>
<evidence type="ECO:0000259" key="4">
    <source>
        <dbReference type="PROSITE" id="PS50076"/>
    </source>
</evidence>
<feature type="compositionally biased region" description="Basic and acidic residues" evidence="2">
    <location>
        <begin position="53"/>
        <end position="69"/>
    </location>
</feature>
<dbReference type="SUPFAM" id="SSF46565">
    <property type="entry name" value="Chaperone J-domain"/>
    <property type="match status" value="1"/>
</dbReference>
<dbReference type="InterPro" id="IPR001623">
    <property type="entry name" value="DnaJ_domain"/>
</dbReference>
<keyword evidence="3" id="KW-1133">Transmembrane helix</keyword>
<comment type="caution">
    <text evidence="5">The sequence shown here is derived from an EMBL/GenBank/DDBJ whole genome shotgun (WGS) entry which is preliminary data.</text>
</comment>
<dbReference type="Gene3D" id="1.10.287.110">
    <property type="entry name" value="DnaJ domain"/>
    <property type="match status" value="1"/>
</dbReference>
<feature type="compositionally biased region" description="Basic and acidic residues" evidence="2">
    <location>
        <begin position="76"/>
        <end position="98"/>
    </location>
</feature>
<dbReference type="Pfam" id="PF00226">
    <property type="entry name" value="DnaJ"/>
    <property type="match status" value="1"/>
</dbReference>
<dbReference type="InterPro" id="IPR018253">
    <property type="entry name" value="DnaJ_domain_CS"/>
</dbReference>
<evidence type="ECO:0000256" key="1">
    <source>
        <dbReference type="ARBA" id="ARBA00023186"/>
    </source>
</evidence>
<feature type="transmembrane region" description="Helical" evidence="3">
    <location>
        <begin position="144"/>
        <end position="162"/>
    </location>
</feature>
<dbReference type="PRINTS" id="PR00625">
    <property type="entry name" value="JDOMAIN"/>
</dbReference>
<feature type="region of interest" description="Disordered" evidence="2">
    <location>
        <begin position="53"/>
        <end position="140"/>
    </location>
</feature>
<evidence type="ECO:0000256" key="2">
    <source>
        <dbReference type="SAM" id="MobiDB-lite"/>
    </source>
</evidence>
<keyword evidence="3" id="KW-0472">Membrane</keyword>
<keyword evidence="6" id="KW-1185">Reference proteome</keyword>
<gene>
    <name evidence="5" type="ORF">ACFR9S_03275</name>
</gene>
<protein>
    <submittedName>
        <fullName evidence="5">DnaJ domain-containing protein</fullName>
    </submittedName>
</protein>
<keyword evidence="1" id="KW-0143">Chaperone</keyword>
<reference evidence="5 6" key="1">
    <citation type="journal article" date="2019" name="Int. J. Syst. Evol. Microbiol.">
        <title>The Global Catalogue of Microorganisms (GCM) 10K type strain sequencing project: providing services to taxonomists for standard genome sequencing and annotation.</title>
        <authorList>
            <consortium name="The Broad Institute Genomics Platform"/>
            <consortium name="The Broad Institute Genome Sequencing Center for Infectious Disease"/>
            <person name="Wu L."/>
            <person name="Ma J."/>
        </authorList>
    </citation>
    <scope>NUCLEOTIDE SEQUENCE [LARGE SCALE GENOMIC DNA]</scope>
    <source>
        <strain evidence="5 6">CGMCC 1.12285</strain>
    </source>
</reference>
<feature type="transmembrane region" description="Helical" evidence="3">
    <location>
        <begin position="182"/>
        <end position="202"/>
    </location>
</feature>
<keyword evidence="3" id="KW-0812">Transmembrane</keyword>
<evidence type="ECO:0000313" key="6">
    <source>
        <dbReference type="Proteomes" id="UP001597111"/>
    </source>
</evidence>
<evidence type="ECO:0000313" key="5">
    <source>
        <dbReference type="EMBL" id="MFD1525324.1"/>
    </source>
</evidence>
<name>A0ABD6B4G6_9EURY</name>
<dbReference type="RefSeq" id="WP_379730821.1">
    <property type="nucleotide sequence ID" value="NZ_JBHSWZ010000026.1"/>
</dbReference>
<sequence>MTTNYYDRLGIDETATQEEIEAAWKRAVKEKHPDQSDDPDAQQQFIRLKEAYEALSDPETRQRYDELGHDAFVGESGHESSSETEEAYQRDRSSDRSGNEGGVDWRANTRGHEAAEHVWEPGSGPTADTAPPHDTSDAETSERVAAYGLSFGVPAVLTYILFFGAEGGTTEYLASVGVTGDLLLIAVLPLSLLAVIVSERLLDTERRLWESISEFGTNCAAWLRSGWSSVSGSE</sequence>
<evidence type="ECO:0000256" key="3">
    <source>
        <dbReference type="SAM" id="Phobius"/>
    </source>
</evidence>
<dbReference type="PROSITE" id="PS50076">
    <property type="entry name" value="DNAJ_2"/>
    <property type="match status" value="1"/>
</dbReference>
<dbReference type="AlphaFoldDB" id="A0ABD6B4G6"/>
<feature type="domain" description="J" evidence="4">
    <location>
        <begin position="4"/>
        <end position="68"/>
    </location>
</feature>
<feature type="compositionally biased region" description="Basic and acidic residues" evidence="2">
    <location>
        <begin position="110"/>
        <end position="119"/>
    </location>
</feature>
<dbReference type="PANTHER" id="PTHR43096">
    <property type="entry name" value="DNAJ HOMOLOG 1, MITOCHONDRIAL-RELATED"/>
    <property type="match status" value="1"/>
</dbReference>
<organism evidence="5 6">
    <name type="scientific">Halolamina salina</name>
    <dbReference type="NCBI Taxonomy" id="1220023"/>
    <lineage>
        <taxon>Archaea</taxon>
        <taxon>Methanobacteriati</taxon>
        <taxon>Methanobacteriota</taxon>
        <taxon>Stenosarchaea group</taxon>
        <taxon>Halobacteria</taxon>
        <taxon>Halobacteriales</taxon>
        <taxon>Haloferacaceae</taxon>
    </lineage>
</organism>
<accession>A0ABD6B4G6</accession>
<dbReference type="PANTHER" id="PTHR43096:SF52">
    <property type="entry name" value="DNAJ HOMOLOG 1, MITOCHONDRIAL-RELATED"/>
    <property type="match status" value="1"/>
</dbReference>
<dbReference type="SMART" id="SM00271">
    <property type="entry name" value="DnaJ"/>
    <property type="match status" value="1"/>
</dbReference>
<dbReference type="InterPro" id="IPR036869">
    <property type="entry name" value="J_dom_sf"/>
</dbReference>